<evidence type="ECO:0000313" key="2">
    <source>
        <dbReference type="EMBL" id="KAG6497987.1"/>
    </source>
</evidence>
<dbReference type="Proteomes" id="UP000734854">
    <property type="component" value="Unassembled WGS sequence"/>
</dbReference>
<comment type="caution">
    <text evidence="2">The sequence shown here is derived from an EMBL/GenBank/DDBJ whole genome shotgun (WGS) entry which is preliminary data.</text>
</comment>
<keyword evidence="3" id="KW-1185">Reference proteome</keyword>
<dbReference type="PANTHER" id="PTHR31094:SF2">
    <property type="entry name" value="RIKEN CDNA 2310061I04 GENE"/>
    <property type="match status" value="1"/>
</dbReference>
<reference evidence="2 3" key="1">
    <citation type="submission" date="2020-08" db="EMBL/GenBank/DDBJ databases">
        <title>Plant Genome Project.</title>
        <authorList>
            <person name="Zhang R.-G."/>
        </authorList>
    </citation>
    <scope>NUCLEOTIDE SEQUENCE [LARGE SCALE GENOMIC DNA]</scope>
    <source>
        <tissue evidence="2">Rhizome</tissue>
    </source>
</reference>
<dbReference type="AlphaFoldDB" id="A0A8J5GDK5"/>
<accession>A0A8J5GDK5</accession>
<sequence length="297" mass="33707">MAFLLPLTDASANPVVKPRPFRWTISGAVDSRKRPPARCPARGLVKDEALGRVIRVCDPLCGAGSSFVLSPILSFPLLGSASPSSPPSPSLKPQQERDEEEEKQQYYVNMGYAIRSLREDCPDIFQREPNFSIYRDDIVFKDPLNSFVGIDNYKRIFWAIRFTGRVLFRALSINIVSIWQPAENVIMVRWIVHSVPRVPWESHGRFDGNSEYKLDKNGKIYEHRVDNVALNTPTTFRVLPVEKLIQLLGCPSTPKPTYFETSLSNGISCLPLLFRFSWIRSYLALHLVFAYRCAAKG</sequence>
<gene>
    <name evidence="2" type="ORF">ZIOFF_045893</name>
</gene>
<protein>
    <submittedName>
        <fullName evidence="2">Uncharacterized protein</fullName>
    </submittedName>
</protein>
<dbReference type="OrthoDB" id="44820at2759"/>
<dbReference type="InterPro" id="IPR018790">
    <property type="entry name" value="DUF2358"/>
</dbReference>
<name>A0A8J5GDK5_ZINOF</name>
<dbReference type="Pfam" id="PF10184">
    <property type="entry name" value="DUF2358"/>
    <property type="match status" value="1"/>
</dbReference>
<feature type="region of interest" description="Disordered" evidence="1">
    <location>
        <begin position="80"/>
        <end position="102"/>
    </location>
</feature>
<evidence type="ECO:0000313" key="3">
    <source>
        <dbReference type="Proteomes" id="UP000734854"/>
    </source>
</evidence>
<proteinExistence type="predicted"/>
<evidence type="ECO:0000256" key="1">
    <source>
        <dbReference type="SAM" id="MobiDB-lite"/>
    </source>
</evidence>
<dbReference type="EMBL" id="JACMSC010000012">
    <property type="protein sequence ID" value="KAG6497987.1"/>
    <property type="molecule type" value="Genomic_DNA"/>
</dbReference>
<dbReference type="PANTHER" id="PTHR31094">
    <property type="entry name" value="RIKEN CDNA 2310061I04 GENE"/>
    <property type="match status" value="1"/>
</dbReference>
<organism evidence="2 3">
    <name type="scientific">Zingiber officinale</name>
    <name type="common">Ginger</name>
    <name type="synonym">Amomum zingiber</name>
    <dbReference type="NCBI Taxonomy" id="94328"/>
    <lineage>
        <taxon>Eukaryota</taxon>
        <taxon>Viridiplantae</taxon>
        <taxon>Streptophyta</taxon>
        <taxon>Embryophyta</taxon>
        <taxon>Tracheophyta</taxon>
        <taxon>Spermatophyta</taxon>
        <taxon>Magnoliopsida</taxon>
        <taxon>Liliopsida</taxon>
        <taxon>Zingiberales</taxon>
        <taxon>Zingiberaceae</taxon>
        <taxon>Zingiber</taxon>
    </lineage>
</organism>